<comment type="caution">
    <text evidence="1">The sequence shown here is derived from an EMBL/GenBank/DDBJ whole genome shotgun (WGS) entry which is preliminary data.</text>
</comment>
<dbReference type="EMBL" id="BGZK01000494">
    <property type="protein sequence ID" value="GBP47057.1"/>
    <property type="molecule type" value="Genomic_DNA"/>
</dbReference>
<dbReference type="AlphaFoldDB" id="A0A4C1WA84"/>
<keyword evidence="2" id="KW-1185">Reference proteome</keyword>
<reference evidence="1 2" key="1">
    <citation type="journal article" date="2019" name="Commun. Biol.">
        <title>The bagworm genome reveals a unique fibroin gene that provides high tensile strength.</title>
        <authorList>
            <person name="Kono N."/>
            <person name="Nakamura H."/>
            <person name="Ohtoshi R."/>
            <person name="Tomita M."/>
            <person name="Numata K."/>
            <person name="Arakawa K."/>
        </authorList>
    </citation>
    <scope>NUCLEOTIDE SEQUENCE [LARGE SCALE GENOMIC DNA]</scope>
</reference>
<evidence type="ECO:0000313" key="1">
    <source>
        <dbReference type="EMBL" id="GBP47057.1"/>
    </source>
</evidence>
<proteinExistence type="predicted"/>
<organism evidence="1 2">
    <name type="scientific">Eumeta variegata</name>
    <name type="common">Bagworm moth</name>
    <name type="synonym">Eumeta japonica</name>
    <dbReference type="NCBI Taxonomy" id="151549"/>
    <lineage>
        <taxon>Eukaryota</taxon>
        <taxon>Metazoa</taxon>
        <taxon>Ecdysozoa</taxon>
        <taxon>Arthropoda</taxon>
        <taxon>Hexapoda</taxon>
        <taxon>Insecta</taxon>
        <taxon>Pterygota</taxon>
        <taxon>Neoptera</taxon>
        <taxon>Endopterygota</taxon>
        <taxon>Lepidoptera</taxon>
        <taxon>Glossata</taxon>
        <taxon>Ditrysia</taxon>
        <taxon>Tineoidea</taxon>
        <taxon>Psychidae</taxon>
        <taxon>Oiketicinae</taxon>
        <taxon>Eumeta</taxon>
    </lineage>
</organism>
<name>A0A4C1WA84_EUMVA</name>
<protein>
    <submittedName>
        <fullName evidence="1">Uncharacterized protein</fullName>
    </submittedName>
</protein>
<evidence type="ECO:0000313" key="2">
    <source>
        <dbReference type="Proteomes" id="UP000299102"/>
    </source>
</evidence>
<sequence length="196" mass="21844">MSTYLSIDVRTAEIGQRVSGYAPQSIEAYIRTYADKSMTLRRVAQSGKLKRKWRQMRLVTTATRASAAPAVAQLLNFERRARRAARAGRDWPETVFTSHVIHLEFTLSVASTALPAAGMRRMPESRLTCSPMVRVRCPRGGGLFRKIKPLAPCLRERVKSSTPVVVVGRVNMKAVVSGPRPALRRRGGQFRGPRNV</sequence>
<dbReference type="Proteomes" id="UP000299102">
    <property type="component" value="Unassembled WGS sequence"/>
</dbReference>
<accession>A0A4C1WA84</accession>
<gene>
    <name evidence="1" type="ORF">EVAR_29660_1</name>
</gene>